<dbReference type="Proteomes" id="UP001269081">
    <property type="component" value="Unassembled WGS sequence"/>
</dbReference>
<evidence type="ECO:0000313" key="4">
    <source>
        <dbReference type="Proteomes" id="UP001269081"/>
    </source>
</evidence>
<accession>A0ABU1Y2N3</accession>
<keyword evidence="2" id="KW-0472">Membrane</keyword>
<dbReference type="RefSeq" id="WP_310277270.1">
    <property type="nucleotide sequence ID" value="NZ_JAVDWQ010000001.1"/>
</dbReference>
<keyword evidence="2" id="KW-1133">Transmembrane helix</keyword>
<dbReference type="EMBL" id="JAVDWQ010000001">
    <property type="protein sequence ID" value="MDR7208478.1"/>
    <property type="molecule type" value="Genomic_DNA"/>
</dbReference>
<keyword evidence="4" id="KW-1185">Reference proteome</keyword>
<gene>
    <name evidence="3" type="ORF">J2W48_000399</name>
</gene>
<feature type="coiled-coil region" evidence="1">
    <location>
        <begin position="84"/>
        <end position="153"/>
    </location>
</feature>
<protein>
    <submittedName>
        <fullName evidence="3">Regulator of replication initiation timing</fullName>
    </submittedName>
</protein>
<feature type="transmembrane region" description="Helical" evidence="2">
    <location>
        <begin position="9"/>
        <end position="29"/>
    </location>
</feature>
<comment type="caution">
    <text evidence="3">The sequence shown here is derived from an EMBL/GenBank/DDBJ whole genome shotgun (WGS) entry which is preliminary data.</text>
</comment>
<reference evidence="3 4" key="1">
    <citation type="submission" date="2023-07" db="EMBL/GenBank/DDBJ databases">
        <title>Sorghum-associated microbial communities from plants grown in Nebraska, USA.</title>
        <authorList>
            <person name="Schachtman D."/>
        </authorList>
    </citation>
    <scope>NUCLEOTIDE SEQUENCE [LARGE SCALE GENOMIC DNA]</scope>
    <source>
        <strain evidence="3 4">4129</strain>
    </source>
</reference>
<name>A0ABU1Y2N3_9FLAO</name>
<organism evidence="3 4">
    <name type="scientific">Flavobacterium piscis</name>
    <dbReference type="NCBI Taxonomy" id="1114874"/>
    <lineage>
        <taxon>Bacteria</taxon>
        <taxon>Pseudomonadati</taxon>
        <taxon>Bacteroidota</taxon>
        <taxon>Flavobacteriia</taxon>
        <taxon>Flavobacteriales</taxon>
        <taxon>Flavobacteriaceae</taxon>
        <taxon>Flavobacterium</taxon>
    </lineage>
</organism>
<evidence type="ECO:0000256" key="2">
    <source>
        <dbReference type="SAM" id="Phobius"/>
    </source>
</evidence>
<evidence type="ECO:0000313" key="3">
    <source>
        <dbReference type="EMBL" id="MDR7208478.1"/>
    </source>
</evidence>
<keyword evidence="1" id="KW-0175">Coiled coil</keyword>
<sequence length="308" mass="34719">MKKQSQNKWLGALLAVLFISGIGTSVYIFSSESNDLRGNSGPLQKTTFNNSDNLESLSKKNILDSLNVLKSAYDTVLLEKTYLSQELELEKKNVERLIDIINASKTPTSSEINVYRKQLSDLKLSLDTKIQEINKLRSQNKSLLTKIENQNEVMYQQKVKNDTLVSHQKKLESTLKSASKLELNNFKVIALREKKSGEELETDKAKNTDKLKVSFTISGNSVAKTGKKVFYVQVLDQKNTVLGEDKLIEFGNNKALVYSFIVAIDFQGNAVNVYGILNSDGNEFQKGIYFVNFFDKQELVGSTYIILK</sequence>
<proteinExistence type="predicted"/>
<evidence type="ECO:0000256" key="1">
    <source>
        <dbReference type="SAM" id="Coils"/>
    </source>
</evidence>
<keyword evidence="2" id="KW-0812">Transmembrane</keyword>